<reference evidence="3" key="1">
    <citation type="submission" date="2021-06" db="EMBL/GenBank/DDBJ databases">
        <authorList>
            <person name="Hodson N. C."/>
            <person name="Mongue J. A."/>
            <person name="Jaron S. K."/>
        </authorList>
    </citation>
    <scope>NUCLEOTIDE SEQUENCE</scope>
</reference>
<dbReference type="PANTHER" id="PTHR31516">
    <property type="entry name" value="STABILIZER OF AXONEMAL MICROTUBULES 2"/>
    <property type="match status" value="1"/>
</dbReference>
<evidence type="ECO:0000313" key="4">
    <source>
        <dbReference type="Proteomes" id="UP000708208"/>
    </source>
</evidence>
<feature type="compositionally biased region" description="Polar residues" evidence="2">
    <location>
        <begin position="271"/>
        <end position="298"/>
    </location>
</feature>
<dbReference type="GO" id="GO:0005856">
    <property type="term" value="C:cytoskeleton"/>
    <property type="evidence" value="ECO:0007669"/>
    <property type="project" value="TreeGrafter"/>
</dbReference>
<evidence type="ECO:0000256" key="1">
    <source>
        <dbReference type="ARBA" id="ARBA00008738"/>
    </source>
</evidence>
<protein>
    <recommendedName>
        <fullName evidence="5">Stabilizer of axonemal microtubules 2</fullName>
    </recommendedName>
</protein>
<accession>A0A8J2K1X6</accession>
<organism evidence="3 4">
    <name type="scientific">Allacma fusca</name>
    <dbReference type="NCBI Taxonomy" id="39272"/>
    <lineage>
        <taxon>Eukaryota</taxon>
        <taxon>Metazoa</taxon>
        <taxon>Ecdysozoa</taxon>
        <taxon>Arthropoda</taxon>
        <taxon>Hexapoda</taxon>
        <taxon>Collembola</taxon>
        <taxon>Symphypleona</taxon>
        <taxon>Sminthuridae</taxon>
        <taxon>Allacma</taxon>
    </lineage>
</organism>
<proteinExistence type="inferred from homology"/>
<evidence type="ECO:0000256" key="2">
    <source>
        <dbReference type="SAM" id="MobiDB-lite"/>
    </source>
</evidence>
<dbReference type="PANTHER" id="PTHR31516:SF17">
    <property type="entry name" value="STABILIZER OF AXONEMAL MICROTUBULES 2"/>
    <property type="match status" value="1"/>
</dbReference>
<dbReference type="GO" id="GO:0008017">
    <property type="term" value="F:microtubule binding"/>
    <property type="evidence" value="ECO:0007669"/>
    <property type="project" value="InterPro"/>
</dbReference>
<dbReference type="InterPro" id="IPR033336">
    <property type="entry name" value="SAXO1/2"/>
</dbReference>
<dbReference type="OrthoDB" id="365640at2759"/>
<comment type="similarity">
    <text evidence="1">Belongs to the FAM154 family.</text>
</comment>
<dbReference type="Pfam" id="PF05217">
    <property type="entry name" value="SAXO1-2"/>
    <property type="match status" value="1"/>
</dbReference>
<dbReference type="EMBL" id="CAJVCH010131565">
    <property type="protein sequence ID" value="CAG7726166.1"/>
    <property type="molecule type" value="Genomic_DNA"/>
</dbReference>
<evidence type="ECO:0000313" key="3">
    <source>
        <dbReference type="EMBL" id="CAG7726166.1"/>
    </source>
</evidence>
<gene>
    <name evidence="3" type="ORF">AFUS01_LOCUS15090</name>
</gene>
<evidence type="ECO:0008006" key="5">
    <source>
        <dbReference type="Google" id="ProtNLM"/>
    </source>
</evidence>
<dbReference type="AlphaFoldDB" id="A0A8J2K1X6"/>
<dbReference type="Proteomes" id="UP000708208">
    <property type="component" value="Unassembled WGS sequence"/>
</dbReference>
<keyword evidence="4" id="KW-1185">Reference proteome</keyword>
<sequence>MACKPNPCIGSNAVCLNKTPPWAKMNQYVPSCAPFEGESMYRSAYTGCAGAKSVSLKPTTFFDPSVTPFDGISTYRSTYIPMPTIPYEKPAWAKKAEFDPSDAPFAGISTYRGDYRGCMGEPVKSLKPTTFFDPSVAPMEDKTTHRISFVPYCIRDSEYARQRSAKPAFEGEASCAPFDGMTTYRCDYFPRCSPPPKSLKPDPRPRFSDQPFADLSTYRNDYPPFHFVDCNGDNLQNCSSGGNGFDSPYCHNPCPPPPDCCSGAIPDRQPQEQASCQVPQPQLSDSMSPADGSNNSCA</sequence>
<comment type="caution">
    <text evidence="3">The sequence shown here is derived from an EMBL/GenBank/DDBJ whole genome shotgun (WGS) entry which is preliminary data.</text>
</comment>
<feature type="region of interest" description="Disordered" evidence="2">
    <location>
        <begin position="262"/>
        <end position="298"/>
    </location>
</feature>
<name>A0A8J2K1X6_9HEXA</name>